<keyword evidence="2" id="KW-0472">Membrane</keyword>
<keyword evidence="3" id="KW-0732">Signal</keyword>
<feature type="compositionally biased region" description="Low complexity" evidence="1">
    <location>
        <begin position="514"/>
        <end position="531"/>
    </location>
</feature>
<feature type="compositionally biased region" description="Low complexity" evidence="1">
    <location>
        <begin position="170"/>
        <end position="199"/>
    </location>
</feature>
<feature type="compositionally biased region" description="Low complexity" evidence="1">
    <location>
        <begin position="343"/>
        <end position="371"/>
    </location>
</feature>
<feature type="chain" id="PRO_5018526172" description="DUF320 domain-containing protein" evidence="3">
    <location>
        <begin position="29"/>
        <end position="626"/>
    </location>
</feature>
<evidence type="ECO:0008006" key="6">
    <source>
        <dbReference type="Google" id="ProtNLM"/>
    </source>
</evidence>
<evidence type="ECO:0000256" key="1">
    <source>
        <dbReference type="SAM" id="MobiDB-lite"/>
    </source>
</evidence>
<protein>
    <recommendedName>
        <fullName evidence="6">DUF320 domain-containing protein</fullName>
    </recommendedName>
</protein>
<dbReference type="AlphaFoldDB" id="A0A3S3Z635"/>
<dbReference type="OrthoDB" id="4958399at2"/>
<gene>
    <name evidence="4" type="ORF">ELQ90_01520</name>
</gene>
<feature type="region of interest" description="Disordered" evidence="1">
    <location>
        <begin position="110"/>
        <end position="205"/>
    </location>
</feature>
<reference evidence="4 5" key="1">
    <citation type="submission" date="2018-12" db="EMBL/GenBank/DDBJ databases">
        <authorList>
            <person name="Li F."/>
        </authorList>
    </citation>
    <scope>NUCLEOTIDE SEQUENCE [LARGE SCALE GENOMIC DNA]</scope>
    <source>
        <strain evidence="4 5">11W25H-1</strain>
    </source>
</reference>
<feature type="compositionally biased region" description="Low complexity" evidence="1">
    <location>
        <begin position="286"/>
        <end position="316"/>
    </location>
</feature>
<dbReference type="RefSeq" id="WP_128493499.1">
    <property type="nucleotide sequence ID" value="NZ_RZNB01000001.1"/>
</dbReference>
<dbReference type="Proteomes" id="UP000288547">
    <property type="component" value="Unassembled WGS sequence"/>
</dbReference>
<evidence type="ECO:0000313" key="4">
    <source>
        <dbReference type="EMBL" id="RWZ52657.1"/>
    </source>
</evidence>
<feature type="signal peptide" evidence="3">
    <location>
        <begin position="1"/>
        <end position="28"/>
    </location>
</feature>
<name>A0A3S3Z635_9MICO</name>
<organism evidence="4 5">
    <name type="scientific">Labedella phragmitis</name>
    <dbReference type="NCBI Taxonomy" id="2498849"/>
    <lineage>
        <taxon>Bacteria</taxon>
        <taxon>Bacillati</taxon>
        <taxon>Actinomycetota</taxon>
        <taxon>Actinomycetes</taxon>
        <taxon>Micrococcales</taxon>
        <taxon>Microbacteriaceae</taxon>
        <taxon>Labedella</taxon>
    </lineage>
</organism>
<sequence>MNITVKRCLYGALMVGGLWFAGTTAASAAETSGDDAVASGTQAILDVEVPVTIGGNSVSLTGDSSSEGSTTSAPAEAPASEPATTNGDDGVGSGTQAPVTISVPVTIGGNSVAPVGDADSADSSTEAPAPAPAGEAPTTSGDDGIASGTQAPIDVSAPVTVGGNSVSLLGDSSSSDSATTTGTDSSATDASGATTSGDDGVLGGTQVIPGIDVPVTIGGNSVSLLGDSSSSDSGVSNETGGTTDGTDGPTDGSTTSGDDGIAGGTQVTPDVTPPVTIGGNAVSIIGDSETSDSGTTTEAGTTGTGSDSRSTTSGDDGILGGTQIDLEGDVPVMTGGNAVSVIGDSETSGSDVTGGTTDGTAAPTDGSTTSGDDGIAGGTQVTPDVTLPVTIGGNAVSIIGDSETSDSGTTTGAGTTGTGGNTTSGDDGIAGGTQVTPDVTLPVTIGGNAVSVIGHSETSGSDVTGGATDGDAGSGDTTSGDDGVLGGSQISPDIGLPLTIGGNAVSVIGDSEATDPTVVVPTDPTTPVDPTDPVEPTDPTTPVDPTDPADGTDGTDAAVSNDGAVSTDGAVSLAAGGPSARAADDGAEGLAATGSSGTALLLGLMSLLIAAGVGLLARSRHSLDIE</sequence>
<feature type="region of interest" description="Disordered" evidence="1">
    <location>
        <begin position="512"/>
        <end position="564"/>
    </location>
</feature>
<keyword evidence="5" id="KW-1185">Reference proteome</keyword>
<evidence type="ECO:0000313" key="5">
    <source>
        <dbReference type="Proteomes" id="UP000288547"/>
    </source>
</evidence>
<dbReference type="EMBL" id="RZNB01000001">
    <property type="protein sequence ID" value="RWZ52657.1"/>
    <property type="molecule type" value="Genomic_DNA"/>
</dbReference>
<comment type="caution">
    <text evidence="4">The sequence shown here is derived from an EMBL/GenBank/DDBJ whole genome shotgun (WGS) entry which is preliminary data.</text>
</comment>
<feature type="transmembrane region" description="Helical" evidence="2">
    <location>
        <begin position="599"/>
        <end position="617"/>
    </location>
</feature>
<evidence type="ECO:0000256" key="3">
    <source>
        <dbReference type="SAM" id="SignalP"/>
    </source>
</evidence>
<feature type="compositionally biased region" description="Low complexity" evidence="1">
    <location>
        <begin position="222"/>
        <end position="279"/>
    </location>
</feature>
<feature type="compositionally biased region" description="Low complexity" evidence="1">
    <location>
        <begin position="400"/>
        <end position="413"/>
    </location>
</feature>
<feature type="region of interest" description="Disordered" evidence="1">
    <location>
        <begin position="452"/>
        <end position="490"/>
    </location>
</feature>
<keyword evidence="2" id="KW-0812">Transmembrane</keyword>
<keyword evidence="2" id="KW-1133">Transmembrane helix</keyword>
<accession>A0A3S3Z635</accession>
<feature type="compositionally biased region" description="Low complexity" evidence="1">
    <location>
        <begin position="537"/>
        <end position="559"/>
    </location>
</feature>
<evidence type="ECO:0000256" key="2">
    <source>
        <dbReference type="SAM" id="Phobius"/>
    </source>
</evidence>
<feature type="compositionally biased region" description="Low complexity" evidence="1">
    <location>
        <begin position="458"/>
        <end position="482"/>
    </location>
</feature>
<proteinExistence type="predicted"/>
<feature type="region of interest" description="Disordered" evidence="1">
    <location>
        <begin position="56"/>
        <end position="97"/>
    </location>
</feature>
<feature type="region of interest" description="Disordered" evidence="1">
    <location>
        <begin position="222"/>
        <end position="438"/>
    </location>
</feature>
<feature type="compositionally biased region" description="Low complexity" evidence="1">
    <location>
        <begin position="57"/>
        <end position="85"/>
    </location>
</feature>
<feature type="compositionally biased region" description="Low complexity" evidence="1">
    <location>
        <begin position="116"/>
        <end position="141"/>
    </location>
</feature>